<keyword evidence="2 3" id="KW-0808">Transferase</keyword>
<proteinExistence type="predicted"/>
<dbReference type="RefSeq" id="WP_048317850.1">
    <property type="nucleotide sequence ID" value="NZ_CP081906.1"/>
</dbReference>
<evidence type="ECO:0000256" key="2">
    <source>
        <dbReference type="ARBA" id="ARBA00022679"/>
    </source>
</evidence>
<dbReference type="InterPro" id="IPR004629">
    <property type="entry name" value="WecG_TagA_CpsF"/>
</dbReference>
<dbReference type="GeneID" id="69981131"/>
<dbReference type="EMBL" id="LFJV01000127">
    <property type="protein sequence ID" value="KMM31011.1"/>
    <property type="molecule type" value="Genomic_DNA"/>
</dbReference>
<dbReference type="GO" id="GO:0016758">
    <property type="term" value="F:hexosyltransferase activity"/>
    <property type="evidence" value="ECO:0007669"/>
    <property type="project" value="TreeGrafter"/>
</dbReference>
<keyword evidence="1" id="KW-0328">Glycosyltransferase</keyword>
<dbReference type="NCBIfam" id="TIGR00696">
    <property type="entry name" value="wecG_tagA_cpsF"/>
    <property type="match status" value="1"/>
</dbReference>
<dbReference type="PATRIC" id="fig|328812.4.peg.887"/>
<reference evidence="3 4" key="1">
    <citation type="submission" date="2015-06" db="EMBL/GenBank/DDBJ databases">
        <title>Draft Genome Sequence of Parabacteroides goldsteinii with Putative Novel Metallo-Beta-Lactamases Isolated from a Blood Culture from a Human Patient.</title>
        <authorList>
            <person name="Krogh T.J."/>
            <person name="Agergaard C.N."/>
            <person name="Moller-Jensen J."/>
            <person name="Justesen U.S."/>
        </authorList>
    </citation>
    <scope>NUCLEOTIDE SEQUENCE [LARGE SCALE GENOMIC DNA]</scope>
    <source>
        <strain evidence="3 4">910340</strain>
    </source>
</reference>
<dbReference type="Proteomes" id="UP000036166">
    <property type="component" value="Unassembled WGS sequence"/>
</dbReference>
<organism evidence="3 4">
    <name type="scientific">Parabacteroides goldsteinii</name>
    <dbReference type="NCBI Taxonomy" id="328812"/>
    <lineage>
        <taxon>Bacteria</taxon>
        <taxon>Pseudomonadati</taxon>
        <taxon>Bacteroidota</taxon>
        <taxon>Bacteroidia</taxon>
        <taxon>Bacteroidales</taxon>
        <taxon>Tannerellaceae</taxon>
        <taxon>Parabacteroides</taxon>
    </lineage>
</organism>
<dbReference type="AlphaFoldDB" id="A0A0J6C3W3"/>
<dbReference type="Pfam" id="PF03808">
    <property type="entry name" value="Glyco_tran_WecG"/>
    <property type="match status" value="1"/>
</dbReference>
<dbReference type="PANTHER" id="PTHR34136">
    <property type="match status" value="1"/>
</dbReference>
<comment type="caution">
    <text evidence="3">The sequence shown here is derived from an EMBL/GenBank/DDBJ whole genome shotgun (WGS) entry which is preliminary data.</text>
</comment>
<name>A0A0J6C3W3_9BACT</name>
<accession>A0A0J6C3W3</accession>
<dbReference type="PANTHER" id="PTHR34136:SF1">
    <property type="entry name" value="UDP-N-ACETYL-D-MANNOSAMINURONIC ACID TRANSFERASE"/>
    <property type="match status" value="1"/>
</dbReference>
<evidence type="ECO:0000313" key="3">
    <source>
        <dbReference type="EMBL" id="KMM31011.1"/>
    </source>
</evidence>
<sequence>MQNTIVTLNGVNIHPFTSAQKLLDYVDQTKGLLVAINAEKILHATDQMRAIINRNIGYCDGAGPMLALRRHGYDDVIKIPGCELWLKIIEATYKQKTFYLVGGKQEVIEETVSKLNNDYPGIRIISFRNGYIKTDQERQSLIADVAEKKPDVVFVAMGSPKQELLMEEMFSKHPAIYQGLGGSFDVYTGRVKRAPKWWVEHNLEFAYRLINQPSRIKRQIHLVRFLFLVWIGKI</sequence>
<gene>
    <name evidence="3" type="ORF">ACM15_24855</name>
</gene>
<evidence type="ECO:0000256" key="1">
    <source>
        <dbReference type="ARBA" id="ARBA00022676"/>
    </source>
</evidence>
<dbReference type="CDD" id="cd06533">
    <property type="entry name" value="Glyco_transf_WecG_TagA"/>
    <property type="match status" value="1"/>
</dbReference>
<evidence type="ECO:0000313" key="4">
    <source>
        <dbReference type="Proteomes" id="UP000036166"/>
    </source>
</evidence>
<protein>
    <submittedName>
        <fullName evidence="3">Glycosyl transferase</fullName>
    </submittedName>
</protein>